<dbReference type="PRINTS" id="PR00387">
    <property type="entry name" value="PDIESTERASE1"/>
</dbReference>
<evidence type="ECO:0000256" key="3">
    <source>
        <dbReference type="ARBA" id="ARBA00022723"/>
    </source>
</evidence>
<evidence type="ECO:0000259" key="10">
    <source>
        <dbReference type="PROSITE" id="PS51845"/>
    </source>
</evidence>
<dbReference type="SMART" id="SM00471">
    <property type="entry name" value="HDc"/>
    <property type="match status" value="1"/>
</dbReference>
<dbReference type="InterPro" id="IPR036971">
    <property type="entry name" value="PDEase_catalytic_dom_sf"/>
</dbReference>
<name>A0A7M7J7J4_VARDE</name>
<dbReference type="Proteomes" id="UP000594260">
    <property type="component" value="Unplaced"/>
</dbReference>
<feature type="binding site" evidence="7">
    <location>
        <position position="642"/>
    </location>
    <ligand>
        <name>Zn(2+)</name>
        <dbReference type="ChEBI" id="CHEBI:29105"/>
        <label>1</label>
    </ligand>
</feature>
<evidence type="ECO:0000256" key="1">
    <source>
        <dbReference type="ARBA" id="ARBA00007648"/>
    </source>
</evidence>
<keyword evidence="12" id="KW-1185">Reference proteome</keyword>
<evidence type="ECO:0000256" key="8">
    <source>
        <dbReference type="RuleBase" id="RU363067"/>
    </source>
</evidence>
<dbReference type="RefSeq" id="XP_022644190.1">
    <property type="nucleotide sequence ID" value="XM_022788455.1"/>
</dbReference>
<dbReference type="PROSITE" id="PS00126">
    <property type="entry name" value="PDEASE_I_1"/>
    <property type="match status" value="1"/>
</dbReference>
<keyword evidence="2" id="KW-0140">cGMP</keyword>
<dbReference type="Gene3D" id="1.10.1300.10">
    <property type="entry name" value="3'5'-cyclic nucleotide phosphodiesterase, catalytic domain"/>
    <property type="match status" value="1"/>
</dbReference>
<dbReference type="KEGG" id="vde:111243239"/>
<dbReference type="RefSeq" id="XP_022644191.1">
    <property type="nucleotide sequence ID" value="XM_022788456.1"/>
</dbReference>
<feature type="binding site" evidence="6">
    <location>
        <position position="642"/>
    </location>
    <ligand>
        <name>AMP</name>
        <dbReference type="ChEBI" id="CHEBI:456215"/>
    </ligand>
</feature>
<feature type="domain" description="PDEase" evidence="10">
    <location>
        <begin position="405"/>
        <end position="739"/>
    </location>
</feature>
<dbReference type="InterPro" id="IPR003607">
    <property type="entry name" value="HD/PDEase_dom"/>
</dbReference>
<dbReference type="GO" id="GO:0007165">
    <property type="term" value="P:signal transduction"/>
    <property type="evidence" value="ECO:0007669"/>
    <property type="project" value="InterPro"/>
</dbReference>
<dbReference type="InterPro" id="IPR029016">
    <property type="entry name" value="GAF-like_dom_sf"/>
</dbReference>
<dbReference type="PROSITE" id="PS51845">
    <property type="entry name" value="PDEASE_I_2"/>
    <property type="match status" value="1"/>
</dbReference>
<dbReference type="CDD" id="cd00077">
    <property type="entry name" value="HDc"/>
    <property type="match status" value="1"/>
</dbReference>
<dbReference type="GO" id="GO:0046872">
    <property type="term" value="F:metal ion binding"/>
    <property type="evidence" value="ECO:0007669"/>
    <property type="project" value="UniProtKB-KW"/>
</dbReference>
<keyword evidence="3 7" id="KW-0479">Metal-binding</keyword>
<organism evidence="11 12">
    <name type="scientific">Varroa destructor</name>
    <name type="common">Honeybee mite</name>
    <dbReference type="NCBI Taxonomy" id="109461"/>
    <lineage>
        <taxon>Eukaryota</taxon>
        <taxon>Metazoa</taxon>
        <taxon>Ecdysozoa</taxon>
        <taxon>Arthropoda</taxon>
        <taxon>Chelicerata</taxon>
        <taxon>Arachnida</taxon>
        <taxon>Acari</taxon>
        <taxon>Parasitiformes</taxon>
        <taxon>Mesostigmata</taxon>
        <taxon>Gamasina</taxon>
        <taxon>Dermanyssoidea</taxon>
        <taxon>Varroidae</taxon>
        <taxon>Varroa</taxon>
    </lineage>
</organism>
<dbReference type="FunFam" id="3.30.450.40:FF:000007">
    <property type="entry name" value="Phosphodiesterase"/>
    <property type="match status" value="1"/>
</dbReference>
<dbReference type="AlphaFoldDB" id="A0A7M7J7J4"/>
<evidence type="ECO:0000256" key="7">
    <source>
        <dbReference type="PIRSR" id="PIRSR623088-3"/>
    </source>
</evidence>
<feature type="binding site" evidence="7">
    <location>
        <position position="532"/>
    </location>
    <ligand>
        <name>Zn(2+)</name>
        <dbReference type="ChEBI" id="CHEBI:29105"/>
        <label>1</label>
    </ligand>
</feature>
<dbReference type="InterPro" id="IPR003018">
    <property type="entry name" value="GAF"/>
</dbReference>
<dbReference type="Pfam" id="PF00233">
    <property type="entry name" value="PDEase_I"/>
    <property type="match status" value="1"/>
</dbReference>
<dbReference type="GeneID" id="111243239"/>
<dbReference type="SMART" id="SM00065">
    <property type="entry name" value="GAF"/>
    <property type="match status" value="2"/>
</dbReference>
<dbReference type="FunFam" id="1.10.1300.10:FF:000003">
    <property type="entry name" value="Phosphodiesterase"/>
    <property type="match status" value="1"/>
</dbReference>
<feature type="binding site" evidence="6">
    <location>
        <begin position="489"/>
        <end position="493"/>
    </location>
    <ligand>
        <name>AMP</name>
        <dbReference type="ChEBI" id="CHEBI:456215"/>
    </ligand>
</feature>
<comment type="similarity">
    <text evidence="1 8">Belongs to the cyclic nucleotide phosphodiesterase family.</text>
</comment>
<dbReference type="GO" id="GO:0004114">
    <property type="term" value="F:3',5'-cyclic-nucleotide phosphodiesterase activity"/>
    <property type="evidence" value="ECO:0007669"/>
    <property type="project" value="InterPro"/>
</dbReference>
<feature type="binding site" evidence="6">
    <location>
        <position position="532"/>
    </location>
    <ligand>
        <name>AMP</name>
        <dbReference type="ChEBI" id="CHEBI:456215"/>
    </ligand>
</feature>
<dbReference type="SUPFAM" id="SSF109604">
    <property type="entry name" value="HD-domain/PDEase-like"/>
    <property type="match status" value="1"/>
</dbReference>
<evidence type="ECO:0000313" key="11">
    <source>
        <dbReference type="EnsemblMetazoa" id="XP_022644190"/>
    </source>
</evidence>
<keyword evidence="4 8" id="KW-0378">Hydrolase</keyword>
<dbReference type="EnsemblMetazoa" id="XM_022788455">
    <property type="protein sequence ID" value="XP_022644190"/>
    <property type="gene ID" value="LOC111243239"/>
</dbReference>
<feature type="binding site" evidence="7">
    <location>
        <position position="531"/>
    </location>
    <ligand>
        <name>Zn(2+)</name>
        <dbReference type="ChEBI" id="CHEBI:29105"/>
        <label>1</label>
    </ligand>
</feature>
<dbReference type="EC" id="3.1.4.-" evidence="8"/>
<evidence type="ECO:0000256" key="9">
    <source>
        <dbReference type="SAM" id="MobiDB-lite"/>
    </source>
</evidence>
<dbReference type="SUPFAM" id="SSF55781">
    <property type="entry name" value="GAF domain-like"/>
    <property type="match status" value="2"/>
</dbReference>
<evidence type="ECO:0000256" key="4">
    <source>
        <dbReference type="ARBA" id="ARBA00022801"/>
    </source>
</evidence>
<dbReference type="InterPro" id="IPR002073">
    <property type="entry name" value="PDEase_catalytic_dom"/>
</dbReference>
<sequence>MGDERTEYLAPLTSINVRMYASRFGKLSGAAISIQNTGSLFGSSSRELHSKVNRYLRKMTNCSHAFILTAEQEDLACRVINDGAIEGRQDEVYVMAYGSQLIAVLQQRQPLNLNDVPQAARDELSTLIGVSLVTLLLVPIFHPTNADRLTLIACLANKGGGSEPSSDNATKEGSLQSGDYAFSDDDRVQVSECMTVVSPQLLRTMAWEEEKRLREECQSLLTVARNLFTHLDDVTLLLREIMTDARELTRAERCSLFLLDKEQRELVAKVFDGHLAEDGQETCTEVRIPANQGIAGHVATTGEVLNIRDAYNHPLFYRRMDEVTGFKTRNILCFPIKDDQEVIGVAELCNKVNGKCFSFFDEEMAKAFSIYCGISIMHSLMWKKVRDAQHRSRLSNELMMYHILVPDEEVHQLVTLIGQGPVPTPREKFHPAFETFQGIPRAIPDRDTPLAVVTMFEDLSFIQRWRVSRTTLARFVLMVRKGYRDPPYHNWTHAFAVAHYSYLLIKNLNLVTKGYLTDIEALSLFVACLCHDLDHRGTTNTFQVNSKSILASLYSSEGSVMERHHFAQAMAILNTDGCNIFENLDCHEYTKILDNMREIILATDLSHHFKIMPKLNEMVTSFKKDDVEHHQLLMSLLVTSCDLSDQTKDWKATKQVAELIYKEFFSQGDLEKSMGIAPDKMMDREKAFIPELQIQFIDGVVRPTFHLLAQLFPNDEGTHQSLQAVTDNLTFWQRFREIYLAKYGTQHGCSLSIFHDRQLEKEVVSSLQLQNNRKRNFREDSPGPASSSAS</sequence>
<comment type="cofactor">
    <cofactor evidence="8">
        <name>a divalent metal cation</name>
        <dbReference type="ChEBI" id="CHEBI:60240"/>
    </cofactor>
    <text evidence="8">Binds 2 divalent metal cations per subunit. Site 1 may preferentially bind zinc ions, while site 2 has a preference for magnesium and/or manganese ions.</text>
</comment>
<evidence type="ECO:0000313" key="12">
    <source>
        <dbReference type="Proteomes" id="UP000594260"/>
    </source>
</evidence>
<dbReference type="OrthoDB" id="295473at2759"/>
<dbReference type="Gene3D" id="3.30.450.40">
    <property type="match status" value="2"/>
</dbReference>
<accession>A0A7M7J7J4</accession>
<evidence type="ECO:0000256" key="6">
    <source>
        <dbReference type="PIRSR" id="PIRSR623088-2"/>
    </source>
</evidence>
<feature type="binding site" evidence="7">
    <location>
        <position position="493"/>
    </location>
    <ligand>
        <name>Zn(2+)</name>
        <dbReference type="ChEBI" id="CHEBI:29105"/>
        <label>1</label>
    </ligand>
</feature>
<feature type="active site" description="Proton donor" evidence="5">
    <location>
        <position position="489"/>
    </location>
</feature>
<dbReference type="PANTHER" id="PTHR11347">
    <property type="entry name" value="CYCLIC NUCLEOTIDE PHOSPHODIESTERASE"/>
    <property type="match status" value="1"/>
</dbReference>
<dbReference type="InterPro" id="IPR023174">
    <property type="entry name" value="PDEase_CS"/>
</dbReference>
<evidence type="ECO:0000256" key="2">
    <source>
        <dbReference type="ARBA" id="ARBA00022535"/>
    </source>
</evidence>
<feature type="region of interest" description="Disordered" evidence="9">
    <location>
        <begin position="771"/>
        <end position="790"/>
    </location>
</feature>
<evidence type="ECO:0000256" key="5">
    <source>
        <dbReference type="PIRSR" id="PIRSR623088-1"/>
    </source>
</evidence>
<dbReference type="InterPro" id="IPR023088">
    <property type="entry name" value="PDEase"/>
</dbReference>
<dbReference type="InParanoid" id="A0A7M7J7J4"/>
<feature type="binding site" evidence="6">
    <location>
        <position position="693"/>
    </location>
    <ligand>
        <name>AMP</name>
        <dbReference type="ChEBI" id="CHEBI:456215"/>
    </ligand>
</feature>
<feature type="binding site" evidence="7">
    <location>
        <position position="532"/>
    </location>
    <ligand>
        <name>Zn(2+)</name>
        <dbReference type="ChEBI" id="CHEBI:29105"/>
        <label>2</label>
    </ligand>
</feature>
<dbReference type="EnsemblMetazoa" id="XM_022788456">
    <property type="protein sequence ID" value="XP_022644191"/>
    <property type="gene ID" value="LOC111243239"/>
</dbReference>
<protein>
    <recommendedName>
        <fullName evidence="8">Phosphodiesterase</fullName>
        <ecNumber evidence="8">3.1.4.-</ecNumber>
    </recommendedName>
</protein>
<reference evidence="11" key="1">
    <citation type="submission" date="2021-01" db="UniProtKB">
        <authorList>
            <consortium name="EnsemblMetazoa"/>
        </authorList>
    </citation>
    <scope>IDENTIFICATION</scope>
</reference>
<dbReference type="Pfam" id="PF01590">
    <property type="entry name" value="GAF"/>
    <property type="match status" value="1"/>
</dbReference>
<proteinExistence type="inferred from homology"/>